<dbReference type="InterPro" id="IPR052895">
    <property type="entry name" value="HetReg/Transcr_Mod"/>
</dbReference>
<dbReference type="Proteomes" id="UP001310594">
    <property type="component" value="Unassembled WGS sequence"/>
</dbReference>
<evidence type="ECO:0000259" key="1">
    <source>
        <dbReference type="Pfam" id="PF06985"/>
    </source>
</evidence>
<protein>
    <recommendedName>
        <fullName evidence="1">Heterokaryon incompatibility domain-containing protein</fullName>
    </recommendedName>
</protein>
<dbReference type="Pfam" id="PF26639">
    <property type="entry name" value="Het-6_barrel"/>
    <property type="match status" value="1"/>
</dbReference>
<evidence type="ECO:0000313" key="2">
    <source>
        <dbReference type="EMBL" id="KAK5693107.1"/>
    </source>
</evidence>
<name>A0AAN7ZRG7_9PEZI</name>
<reference evidence="2" key="1">
    <citation type="submission" date="2023-08" db="EMBL/GenBank/DDBJ databases">
        <title>Black Yeasts Isolated from many extreme environments.</title>
        <authorList>
            <person name="Coleine C."/>
            <person name="Stajich J.E."/>
            <person name="Selbmann L."/>
        </authorList>
    </citation>
    <scope>NUCLEOTIDE SEQUENCE</scope>
    <source>
        <strain evidence="2">CCFEE 5810</strain>
    </source>
</reference>
<dbReference type="PANTHER" id="PTHR24148:SF64">
    <property type="entry name" value="HETEROKARYON INCOMPATIBILITY DOMAIN-CONTAINING PROTEIN"/>
    <property type="match status" value="1"/>
</dbReference>
<dbReference type="InterPro" id="IPR010730">
    <property type="entry name" value="HET"/>
</dbReference>
<dbReference type="EMBL" id="JAVRQU010000018">
    <property type="protein sequence ID" value="KAK5693107.1"/>
    <property type="molecule type" value="Genomic_DNA"/>
</dbReference>
<comment type="caution">
    <text evidence="2">The sequence shown here is derived from an EMBL/GenBank/DDBJ whole genome shotgun (WGS) entry which is preliminary data.</text>
</comment>
<dbReference type="PANTHER" id="PTHR24148">
    <property type="entry name" value="ANKYRIN REPEAT DOMAIN-CONTAINING PROTEIN 39 HOMOLOG-RELATED"/>
    <property type="match status" value="1"/>
</dbReference>
<sequence>MKMHFSYATDLAELNSSYGKPRDHIRLLRPALDREGQLCCTLAVFRLETAPLYAAFSYSWSAGPPGHVEVAVAEYAEADSYHESIPKGRGPIHGNITLSQDLSNAFRRMHLSTPKWYWCDAICIDQSNSAEKTDQVNMMRFVYLQAEHVCIWLGEDEDDKLSSSAHEQSGGVSQAKLRNLCELGARAWWSRLWELALAQEALVCIGDHTHTWEQFTEQIEAGFEKAQRFNSTAAVHHRISFEVLQDARKHVGHLEHIRRDFRHKPEIPLRKLLEDSVGAHASDPVDKVNGLLGLAPVTTRRDVQAAYDAPPAETFAKACLCIIDEEGSLDILVGQWPRSYGQMYDYDDTSFPSWVPDFAGDVRIKPDSILKDVIASSKTSRACGMTLPRIYHNLNQHELKMDAIRVDKVAKICRAEHDQPYLRPTDIAGFEHIASVVWPFISAHNSASQRRLIWKTIRGEYEQSENINAIHTDEESLVSMLEAIFQRHIGIPVAKLPLDELGELYEQGLHWLQSVFRLLDGRVLIRTEDAHLGVANPEVQEGDIIVMPFGASLPFLLRPVWNRAAGCKAYTLVDGCIVHGIMHGELIDAYEAGEAESESFDLL</sequence>
<gene>
    <name evidence="2" type="ORF">LTR97_010583</name>
</gene>
<dbReference type="Pfam" id="PF06985">
    <property type="entry name" value="HET"/>
    <property type="match status" value="1"/>
</dbReference>
<accession>A0AAN7ZRG7</accession>
<dbReference type="AlphaFoldDB" id="A0AAN7ZRG7"/>
<evidence type="ECO:0000313" key="3">
    <source>
        <dbReference type="Proteomes" id="UP001310594"/>
    </source>
</evidence>
<feature type="domain" description="Heterokaryon incompatibility" evidence="1">
    <location>
        <begin position="53"/>
        <end position="163"/>
    </location>
</feature>
<organism evidence="2 3">
    <name type="scientific">Elasticomyces elasticus</name>
    <dbReference type="NCBI Taxonomy" id="574655"/>
    <lineage>
        <taxon>Eukaryota</taxon>
        <taxon>Fungi</taxon>
        <taxon>Dikarya</taxon>
        <taxon>Ascomycota</taxon>
        <taxon>Pezizomycotina</taxon>
        <taxon>Dothideomycetes</taxon>
        <taxon>Dothideomycetidae</taxon>
        <taxon>Mycosphaerellales</taxon>
        <taxon>Teratosphaeriaceae</taxon>
        <taxon>Elasticomyces</taxon>
    </lineage>
</organism>
<proteinExistence type="predicted"/>